<dbReference type="EMBL" id="CAKOGP040001852">
    <property type="protein sequence ID" value="CAJ1954051.1"/>
    <property type="molecule type" value="Genomic_DNA"/>
</dbReference>
<gene>
    <name evidence="2" type="ORF">CYCCA115_LOCUS14646</name>
</gene>
<evidence type="ECO:0000313" key="3">
    <source>
        <dbReference type="Proteomes" id="UP001295423"/>
    </source>
</evidence>
<feature type="region of interest" description="Disordered" evidence="1">
    <location>
        <begin position="1"/>
        <end position="28"/>
    </location>
</feature>
<evidence type="ECO:0000256" key="1">
    <source>
        <dbReference type="SAM" id="MobiDB-lite"/>
    </source>
</evidence>
<sequence length="271" mass="31455">MTRRPSQHQQRRRLWKRKEKRKPAEKYSALQTTEVKKSLVRPRENLLEQYTTRLAFAQMSAKQGIKKYYKEAELKLIAEFAQVLEFQVFHQVKADGPDGNSLEEKRGSGEERFQRLKKLSESAETLMDMGFKLNPYDLCVANCDIDGKQECMICRYLDNDKISHVKLEVVQDIIGTIKVKSRKMTSKYGEEHAFLGMKITLKDGKVEISMKKHIKKAINMFMDDINREATLPAKACLLDMREAAKDLNEERADNFHSVTLSRLYPSQEDSV</sequence>
<protein>
    <submittedName>
        <fullName evidence="2">Uncharacterized protein</fullName>
    </submittedName>
</protein>
<dbReference type="AlphaFoldDB" id="A0AAD2JII9"/>
<accession>A0AAD2JII9</accession>
<comment type="caution">
    <text evidence="2">The sequence shown here is derived from an EMBL/GenBank/DDBJ whole genome shotgun (WGS) entry which is preliminary data.</text>
</comment>
<proteinExistence type="predicted"/>
<organism evidence="2 3">
    <name type="scientific">Cylindrotheca closterium</name>
    <dbReference type="NCBI Taxonomy" id="2856"/>
    <lineage>
        <taxon>Eukaryota</taxon>
        <taxon>Sar</taxon>
        <taxon>Stramenopiles</taxon>
        <taxon>Ochrophyta</taxon>
        <taxon>Bacillariophyta</taxon>
        <taxon>Bacillariophyceae</taxon>
        <taxon>Bacillariophycidae</taxon>
        <taxon>Bacillariales</taxon>
        <taxon>Bacillariaceae</taxon>
        <taxon>Cylindrotheca</taxon>
    </lineage>
</organism>
<reference evidence="2" key="1">
    <citation type="submission" date="2023-08" db="EMBL/GenBank/DDBJ databases">
        <authorList>
            <person name="Audoor S."/>
            <person name="Bilcke G."/>
        </authorList>
    </citation>
    <scope>NUCLEOTIDE SEQUENCE</scope>
</reference>
<keyword evidence="3" id="KW-1185">Reference proteome</keyword>
<name>A0AAD2JII9_9STRA</name>
<dbReference type="Proteomes" id="UP001295423">
    <property type="component" value="Unassembled WGS sequence"/>
</dbReference>
<feature type="compositionally biased region" description="Basic residues" evidence="1">
    <location>
        <begin position="1"/>
        <end position="23"/>
    </location>
</feature>
<evidence type="ECO:0000313" key="2">
    <source>
        <dbReference type="EMBL" id="CAJ1954051.1"/>
    </source>
</evidence>